<organism evidence="1 2">
    <name type="scientific">Breznakibacter xylanolyticus</name>
    <dbReference type="NCBI Taxonomy" id="990"/>
    <lineage>
        <taxon>Bacteria</taxon>
        <taxon>Pseudomonadati</taxon>
        <taxon>Bacteroidota</taxon>
        <taxon>Bacteroidia</taxon>
        <taxon>Marinilabiliales</taxon>
        <taxon>Marinilabiliaceae</taxon>
        <taxon>Breznakibacter</taxon>
    </lineage>
</organism>
<proteinExistence type="predicted"/>
<gene>
    <name evidence="1" type="ORF">LX69_00535</name>
</gene>
<evidence type="ECO:0008006" key="3">
    <source>
        <dbReference type="Google" id="ProtNLM"/>
    </source>
</evidence>
<sequence length="157" mass="16913">MALWHRLFIHSNHSSHTMKQIFSLLILLTVGTLMSLQAQSFKVIVNNDNAVTSLTKKEASDFFLKKKSKWVTGTAVMPVDLSSSSAVRESFSKQVHGKTTAAIRNFWQQAAFSGAGTAPAEKATDADVLEYVKKNPGAIGYVSAAASTAGVKTVPIK</sequence>
<keyword evidence="2" id="KW-1185">Reference proteome</keyword>
<comment type="caution">
    <text evidence="1">The sequence shown here is derived from an EMBL/GenBank/DDBJ whole genome shotgun (WGS) entry which is preliminary data.</text>
</comment>
<dbReference type="EMBL" id="QKZK01000003">
    <property type="protein sequence ID" value="PZX20083.1"/>
    <property type="molecule type" value="Genomic_DNA"/>
</dbReference>
<dbReference type="Proteomes" id="UP000249239">
    <property type="component" value="Unassembled WGS sequence"/>
</dbReference>
<evidence type="ECO:0000313" key="1">
    <source>
        <dbReference type="EMBL" id="PZX20083.1"/>
    </source>
</evidence>
<dbReference type="Gene3D" id="3.40.190.10">
    <property type="entry name" value="Periplasmic binding protein-like II"/>
    <property type="match status" value="1"/>
</dbReference>
<accession>A0A2W7NKT1</accession>
<reference evidence="1 2" key="1">
    <citation type="submission" date="2018-06" db="EMBL/GenBank/DDBJ databases">
        <title>Genomic Encyclopedia of Archaeal and Bacterial Type Strains, Phase II (KMG-II): from individual species to whole genera.</title>
        <authorList>
            <person name="Goeker M."/>
        </authorList>
    </citation>
    <scope>NUCLEOTIDE SEQUENCE [LARGE SCALE GENOMIC DNA]</scope>
    <source>
        <strain evidence="1 2">DSM 6779</strain>
    </source>
</reference>
<protein>
    <recommendedName>
        <fullName evidence="3">Periplasmic binding family protein</fullName>
    </recommendedName>
</protein>
<dbReference type="SUPFAM" id="SSF53850">
    <property type="entry name" value="Periplasmic binding protein-like II"/>
    <property type="match status" value="1"/>
</dbReference>
<name>A0A2W7NKT1_9BACT</name>
<evidence type="ECO:0000313" key="2">
    <source>
        <dbReference type="Proteomes" id="UP000249239"/>
    </source>
</evidence>
<dbReference type="AlphaFoldDB" id="A0A2W7NKT1"/>